<protein>
    <submittedName>
        <fullName evidence="3">Uncharacterized protein</fullName>
    </submittedName>
</protein>
<feature type="transmembrane region" description="Helical" evidence="2">
    <location>
        <begin position="20"/>
        <end position="42"/>
    </location>
</feature>
<feature type="compositionally biased region" description="Polar residues" evidence="1">
    <location>
        <begin position="53"/>
        <end position="62"/>
    </location>
</feature>
<feature type="region of interest" description="Disordered" evidence="1">
    <location>
        <begin position="140"/>
        <end position="237"/>
    </location>
</feature>
<feature type="region of interest" description="Disordered" evidence="1">
    <location>
        <begin position="53"/>
        <end position="128"/>
    </location>
</feature>
<proteinExistence type="predicted"/>
<name>A0A345D8R8_9BURK</name>
<keyword evidence="2" id="KW-0812">Transmembrane</keyword>
<keyword evidence="2" id="KW-0472">Membrane</keyword>
<feature type="compositionally biased region" description="Polar residues" evidence="1">
    <location>
        <begin position="98"/>
        <end position="109"/>
    </location>
</feature>
<dbReference type="KEGG" id="hyf:DTO96_100466"/>
<evidence type="ECO:0000313" key="4">
    <source>
        <dbReference type="Proteomes" id="UP000252182"/>
    </source>
</evidence>
<keyword evidence="2" id="KW-1133">Transmembrane helix</keyword>
<feature type="compositionally biased region" description="Basic and acidic residues" evidence="1">
    <location>
        <begin position="148"/>
        <end position="160"/>
    </location>
</feature>
<feature type="compositionally biased region" description="Low complexity" evidence="1">
    <location>
        <begin position="184"/>
        <end position="223"/>
    </location>
</feature>
<evidence type="ECO:0000256" key="2">
    <source>
        <dbReference type="SAM" id="Phobius"/>
    </source>
</evidence>
<evidence type="ECO:0000256" key="1">
    <source>
        <dbReference type="SAM" id="MobiDB-lite"/>
    </source>
</evidence>
<keyword evidence="4" id="KW-1185">Reference proteome</keyword>
<organism evidence="3 4">
    <name type="scientific">Ephemeroptericola cinctiostellae</name>
    <dbReference type="NCBI Taxonomy" id="2268024"/>
    <lineage>
        <taxon>Bacteria</taxon>
        <taxon>Pseudomonadati</taxon>
        <taxon>Pseudomonadota</taxon>
        <taxon>Betaproteobacteria</taxon>
        <taxon>Burkholderiales</taxon>
        <taxon>Burkholderiaceae</taxon>
        <taxon>Ephemeroptericola</taxon>
    </lineage>
</organism>
<evidence type="ECO:0000313" key="3">
    <source>
        <dbReference type="EMBL" id="AXF84756.1"/>
    </source>
</evidence>
<dbReference type="EMBL" id="CP031124">
    <property type="protein sequence ID" value="AXF84756.1"/>
    <property type="molecule type" value="Genomic_DNA"/>
</dbReference>
<gene>
    <name evidence="3" type="ORF">DTO96_100466</name>
</gene>
<dbReference type="OrthoDB" id="9976921at2"/>
<sequence length="237" mass="23534">MKTNSSHSSLPHGRQGGGLILNVGIGVVLGLLAALLAVFLVMKGGPFKDHANTNTIAPQTGQAADPNTPLYGAPVQPIDPAANKAATNSGGEGVGALTGNSSITDTTPTPAVKSATKETAKPVATPSSDPVAAMINAATGNKTAIPPPEKKAAVKAEPAPDAKPAPKPTTSDIKPTPATDSKPKVNTSGTTSNSSTATTKTAAAPAKEVKPTQKTTTKATTVKSSSLPKEVKPATAP</sequence>
<reference evidence="4" key="1">
    <citation type="submission" date="2018-07" db="EMBL/GenBank/DDBJ databases">
        <authorList>
            <person name="Kim H."/>
        </authorList>
    </citation>
    <scope>NUCLEOTIDE SEQUENCE [LARGE SCALE GENOMIC DNA]</scope>
    <source>
        <strain evidence="4">F02</strain>
    </source>
</reference>
<accession>A0A345D8R8</accession>
<dbReference type="Proteomes" id="UP000252182">
    <property type="component" value="Chromosome"/>
</dbReference>
<dbReference type="RefSeq" id="WP_114562025.1">
    <property type="nucleotide sequence ID" value="NZ_CP031124.1"/>
</dbReference>
<dbReference type="AlphaFoldDB" id="A0A345D8R8"/>